<dbReference type="InterPro" id="IPR052050">
    <property type="entry name" value="SecEffector_AnkRepeat"/>
</dbReference>
<dbReference type="Gene3D" id="1.25.40.20">
    <property type="entry name" value="Ankyrin repeat-containing domain"/>
    <property type="match status" value="1"/>
</dbReference>
<gene>
    <name evidence="2" type="ORF">HK105_207154</name>
</gene>
<keyword evidence="1" id="KW-0472">Membrane</keyword>
<reference evidence="2 3" key="1">
    <citation type="submission" date="2023-09" db="EMBL/GenBank/DDBJ databases">
        <title>Pangenome analysis of Batrachochytrium dendrobatidis and related Chytrids.</title>
        <authorList>
            <person name="Yacoub M.N."/>
            <person name="Stajich J.E."/>
            <person name="James T.Y."/>
        </authorList>
    </citation>
    <scope>NUCLEOTIDE SEQUENCE [LARGE SCALE GENOMIC DNA]</scope>
    <source>
        <strain evidence="2 3">JEL0888</strain>
    </source>
</reference>
<dbReference type="PANTHER" id="PTHR46586">
    <property type="entry name" value="ANKYRIN REPEAT-CONTAINING PROTEIN"/>
    <property type="match status" value="1"/>
</dbReference>
<evidence type="ECO:0000313" key="2">
    <source>
        <dbReference type="EMBL" id="KAL2913276.1"/>
    </source>
</evidence>
<evidence type="ECO:0000256" key="1">
    <source>
        <dbReference type="SAM" id="Phobius"/>
    </source>
</evidence>
<name>A0ABR4N1E5_9FUNG</name>
<dbReference type="SUPFAM" id="SSF48403">
    <property type="entry name" value="Ankyrin repeat"/>
    <property type="match status" value="1"/>
</dbReference>
<comment type="caution">
    <text evidence="2">The sequence shown here is derived from an EMBL/GenBank/DDBJ whole genome shotgun (WGS) entry which is preliminary data.</text>
</comment>
<dbReference type="PANTHER" id="PTHR46586:SF3">
    <property type="entry name" value="ANKYRIN REPEAT-CONTAINING PROTEIN"/>
    <property type="match status" value="1"/>
</dbReference>
<feature type="transmembrane region" description="Helical" evidence="1">
    <location>
        <begin position="37"/>
        <end position="58"/>
    </location>
</feature>
<evidence type="ECO:0008006" key="4">
    <source>
        <dbReference type="Google" id="ProtNLM"/>
    </source>
</evidence>
<keyword evidence="1" id="KW-0812">Transmembrane</keyword>
<protein>
    <recommendedName>
        <fullName evidence="4">Ankyrin repeat protein</fullName>
    </recommendedName>
</protein>
<dbReference type="InterPro" id="IPR036770">
    <property type="entry name" value="Ankyrin_rpt-contain_sf"/>
</dbReference>
<keyword evidence="3" id="KW-1185">Reference proteome</keyword>
<sequence>MAAVRIGVSAEVAGLLLALTSRGCLAARLRRAASSTVLRLLLADSVAVIVATLVHLLLSTVLSSGAGQAVASIASTTARLLMLFAETLAIDTLMPFANKRISRGLLVAHGGIRFRRPRHALLSALAIAQHRAPETANAAVAIAAELAVLLKIIPAATVVMQSHGLALRVPRTSIRSGTTHFHEWPHDLAALPAAHMRNMPSSVLWAISLRDMHARVQRIPGNRRELLRHAAARNPTRRAGPDDMLSDEPQKVCMAAEALPLGDPREACPLAAKSEPLLLMRTLVVDHKLVTPSRPLSCIWSAAIMDVAARNSHIDIVRLLHEQRTERRSTWEIDDAAMHGRLAVVRYLRHHRTDGCTVAALDGAAWFGHLAAVDLLRHAIAMDSASAGGHLDVVGFLHERRTEDCTLAATDMAAAAGLIDAMACLRSHCTEGRTAKAMDSAAMFGRIVVLQWLHHVRRSQRPSPHALTNAAFHGHVDTIRRLVDTFPGIEWHFDAAVKAARQLACPAAADFLDPRVRA</sequence>
<accession>A0ABR4N1E5</accession>
<evidence type="ECO:0000313" key="3">
    <source>
        <dbReference type="Proteomes" id="UP001527925"/>
    </source>
</evidence>
<dbReference type="Proteomes" id="UP001527925">
    <property type="component" value="Unassembled WGS sequence"/>
</dbReference>
<proteinExistence type="predicted"/>
<organism evidence="2 3">
    <name type="scientific">Polyrhizophydium stewartii</name>
    <dbReference type="NCBI Taxonomy" id="2732419"/>
    <lineage>
        <taxon>Eukaryota</taxon>
        <taxon>Fungi</taxon>
        <taxon>Fungi incertae sedis</taxon>
        <taxon>Chytridiomycota</taxon>
        <taxon>Chytridiomycota incertae sedis</taxon>
        <taxon>Chytridiomycetes</taxon>
        <taxon>Rhizophydiales</taxon>
        <taxon>Rhizophydiales incertae sedis</taxon>
        <taxon>Polyrhizophydium</taxon>
    </lineage>
</organism>
<dbReference type="EMBL" id="JADGIZ020000048">
    <property type="protein sequence ID" value="KAL2913276.1"/>
    <property type="molecule type" value="Genomic_DNA"/>
</dbReference>
<keyword evidence="1" id="KW-1133">Transmembrane helix</keyword>